<evidence type="ECO:0000313" key="4">
    <source>
        <dbReference type="Proteomes" id="UP001597090"/>
    </source>
</evidence>
<keyword evidence="1" id="KW-0472">Membrane</keyword>
<feature type="transmembrane region" description="Helical" evidence="1">
    <location>
        <begin position="187"/>
        <end position="206"/>
    </location>
</feature>
<evidence type="ECO:0000313" key="3">
    <source>
        <dbReference type="EMBL" id="MFD0739346.1"/>
    </source>
</evidence>
<protein>
    <submittedName>
        <fullName evidence="3">DUF1294 domain-containing protein</fullName>
    </submittedName>
</protein>
<dbReference type="RefSeq" id="WP_386812347.1">
    <property type="nucleotide sequence ID" value="NZ_JBHTIH010000003.1"/>
</dbReference>
<dbReference type="InterPro" id="IPR012340">
    <property type="entry name" value="NA-bd_OB-fold"/>
</dbReference>
<dbReference type="PROSITE" id="PS51857">
    <property type="entry name" value="CSD_2"/>
    <property type="match status" value="1"/>
</dbReference>
<dbReference type="Proteomes" id="UP001597090">
    <property type="component" value="Unassembled WGS sequence"/>
</dbReference>
<proteinExistence type="predicted"/>
<dbReference type="InterPro" id="IPR010718">
    <property type="entry name" value="DUF1294"/>
</dbReference>
<accession>A0ABW2YNA8</accession>
<feature type="transmembrane region" description="Helical" evidence="1">
    <location>
        <begin position="97"/>
        <end position="115"/>
    </location>
</feature>
<dbReference type="InterPro" id="IPR002059">
    <property type="entry name" value="CSP_DNA-bd"/>
</dbReference>
<evidence type="ECO:0000259" key="2">
    <source>
        <dbReference type="PROSITE" id="PS51857"/>
    </source>
</evidence>
<gene>
    <name evidence="3" type="ORF">ACFQZQ_08645</name>
</gene>
<dbReference type="Pfam" id="PF06961">
    <property type="entry name" value="DUF1294"/>
    <property type="match status" value="1"/>
</dbReference>
<comment type="caution">
    <text evidence="3">The sequence shown here is derived from an EMBL/GenBank/DDBJ whole genome shotgun (WGS) entry which is preliminary data.</text>
</comment>
<keyword evidence="4" id="KW-1185">Reference proteome</keyword>
<sequence>MEQLGKVQAWHDDKGYGFIAALGDASAGDRVFFHIRDYERAGRRPQIGELVRYRPARRADGRPRADWVRRAVQAKRPAPRTTAGTHRVAPAREIPTPVALPLIAAYAAAIAWAIQVERLPTLAAFVLAGLSVAAYIAYAIDKHAAQNGRWRVAESTLHGLEMLGGWPGALLAQRVMRHKTRKARYRVGFWLAVAVNCAALGWWVLWR</sequence>
<evidence type="ECO:0000256" key="1">
    <source>
        <dbReference type="SAM" id="Phobius"/>
    </source>
</evidence>
<dbReference type="EMBL" id="JBHTIH010000003">
    <property type="protein sequence ID" value="MFD0739346.1"/>
    <property type="molecule type" value="Genomic_DNA"/>
</dbReference>
<feature type="domain" description="CSD" evidence="2">
    <location>
        <begin position="2"/>
        <end position="70"/>
    </location>
</feature>
<feature type="transmembrane region" description="Helical" evidence="1">
    <location>
        <begin position="121"/>
        <end position="140"/>
    </location>
</feature>
<name>A0ABW2YNA8_9GAMM</name>
<reference evidence="4" key="1">
    <citation type="journal article" date="2019" name="Int. J. Syst. Evol. Microbiol.">
        <title>The Global Catalogue of Microorganisms (GCM) 10K type strain sequencing project: providing services to taxonomists for standard genome sequencing and annotation.</title>
        <authorList>
            <consortium name="The Broad Institute Genomics Platform"/>
            <consortium name="The Broad Institute Genome Sequencing Center for Infectious Disease"/>
            <person name="Wu L."/>
            <person name="Ma J."/>
        </authorList>
    </citation>
    <scope>NUCLEOTIDE SEQUENCE [LARGE SCALE GENOMIC DNA]</scope>
    <source>
        <strain evidence="4">CCUG 55491</strain>
    </source>
</reference>
<dbReference type="Gene3D" id="2.40.50.140">
    <property type="entry name" value="Nucleic acid-binding proteins"/>
    <property type="match status" value="1"/>
</dbReference>
<organism evidence="3 4">
    <name type="scientific">Lysobacter koreensis</name>
    <dbReference type="NCBI Taxonomy" id="266122"/>
    <lineage>
        <taxon>Bacteria</taxon>
        <taxon>Pseudomonadati</taxon>
        <taxon>Pseudomonadota</taxon>
        <taxon>Gammaproteobacteria</taxon>
        <taxon>Lysobacterales</taxon>
        <taxon>Lysobacteraceae</taxon>
        <taxon>Lysobacter</taxon>
    </lineage>
</organism>
<dbReference type="SUPFAM" id="SSF50249">
    <property type="entry name" value="Nucleic acid-binding proteins"/>
    <property type="match status" value="1"/>
</dbReference>
<keyword evidence="1" id="KW-0812">Transmembrane</keyword>
<keyword evidence="1" id="KW-1133">Transmembrane helix</keyword>